<dbReference type="EMBL" id="BARU01014879">
    <property type="protein sequence ID" value="GAH37805.1"/>
    <property type="molecule type" value="Genomic_DNA"/>
</dbReference>
<reference evidence="1" key="1">
    <citation type="journal article" date="2014" name="Front. Microbiol.">
        <title>High frequency of phylogenetically diverse reductive dehalogenase-homologous genes in deep subseafloor sedimentary metagenomes.</title>
        <authorList>
            <person name="Kawai M."/>
            <person name="Futagami T."/>
            <person name="Toyoda A."/>
            <person name="Takaki Y."/>
            <person name="Nishi S."/>
            <person name="Hori S."/>
            <person name="Arai W."/>
            <person name="Tsubouchi T."/>
            <person name="Morono Y."/>
            <person name="Uchiyama I."/>
            <person name="Ito T."/>
            <person name="Fujiyama A."/>
            <person name="Inagaki F."/>
            <person name="Takami H."/>
        </authorList>
    </citation>
    <scope>NUCLEOTIDE SEQUENCE</scope>
    <source>
        <strain evidence="1">Expedition CK06-06</strain>
    </source>
</reference>
<protein>
    <submittedName>
        <fullName evidence="1">Uncharacterized protein</fullName>
    </submittedName>
</protein>
<proteinExistence type="predicted"/>
<organism evidence="1">
    <name type="scientific">marine sediment metagenome</name>
    <dbReference type="NCBI Taxonomy" id="412755"/>
    <lineage>
        <taxon>unclassified sequences</taxon>
        <taxon>metagenomes</taxon>
        <taxon>ecological metagenomes</taxon>
    </lineage>
</organism>
<dbReference type="AlphaFoldDB" id="X1FZ16"/>
<accession>X1FZ16</accession>
<evidence type="ECO:0000313" key="1">
    <source>
        <dbReference type="EMBL" id="GAH37805.1"/>
    </source>
</evidence>
<name>X1FZ16_9ZZZZ</name>
<sequence>MKCDTCGVDECEIRDIVLKKYPDPTNIIIITFLFVNNIV</sequence>
<comment type="caution">
    <text evidence="1">The sequence shown here is derived from an EMBL/GenBank/DDBJ whole genome shotgun (WGS) entry which is preliminary data.</text>
</comment>
<gene>
    <name evidence="1" type="ORF">S03H2_25976</name>
</gene>